<sequence>YLRDAEANEAAQSEGAALTTAAQEDQVQSAMQPELMPRTYSPTKLHMGSDPVADKDTTRGFVDPKSQQAKSKAMAALAAKPARARLNSKFSAPPTRIADVHR</sequence>
<reference evidence="2 3" key="1">
    <citation type="journal article" date="2011" name="J. Gen. Appl. Microbiol.">
        <title>Draft genome sequencing of the enigmatic basidiomycete Mixia osmundae.</title>
        <authorList>
            <person name="Nishida H."/>
            <person name="Nagatsuka Y."/>
            <person name="Sugiyama J."/>
        </authorList>
    </citation>
    <scope>NUCLEOTIDE SEQUENCE [LARGE SCALE GENOMIC DNA]</scope>
    <source>
        <strain evidence="3">CBS 9802 / IAM 14324 / JCM 22182 / KY 12970</strain>
    </source>
</reference>
<evidence type="ECO:0000313" key="3">
    <source>
        <dbReference type="Proteomes" id="UP000009131"/>
    </source>
</evidence>
<gene>
    <name evidence="2" type="primary">Mo05693</name>
    <name evidence="2" type="ORF">E5Q_05693</name>
</gene>
<evidence type="ECO:0000313" key="2">
    <source>
        <dbReference type="EMBL" id="GAA99004.1"/>
    </source>
</evidence>
<protein>
    <submittedName>
        <fullName evidence="2">Uncharacterized protein</fullName>
    </submittedName>
</protein>
<organism evidence="2 3">
    <name type="scientific">Mixia osmundae (strain CBS 9802 / IAM 14324 / JCM 22182 / KY 12970)</name>
    <dbReference type="NCBI Taxonomy" id="764103"/>
    <lineage>
        <taxon>Eukaryota</taxon>
        <taxon>Fungi</taxon>
        <taxon>Dikarya</taxon>
        <taxon>Basidiomycota</taxon>
        <taxon>Pucciniomycotina</taxon>
        <taxon>Mixiomycetes</taxon>
        <taxon>Mixiales</taxon>
        <taxon>Mixiaceae</taxon>
        <taxon>Mixia</taxon>
    </lineage>
</organism>
<dbReference type="AlphaFoldDB" id="G7E844"/>
<name>G7E844_MIXOS</name>
<keyword evidence="3" id="KW-1185">Reference proteome</keyword>
<feature type="non-terminal residue" evidence="2">
    <location>
        <position position="1"/>
    </location>
</feature>
<reference evidence="2 3" key="2">
    <citation type="journal article" date="2012" name="Open Biol.">
        <title>Characteristics of nucleosomes and linker DNA regions on the genome of the basidiomycete Mixia osmundae revealed by mono- and dinucleosome mapping.</title>
        <authorList>
            <person name="Nishida H."/>
            <person name="Kondo S."/>
            <person name="Matsumoto T."/>
            <person name="Suzuki Y."/>
            <person name="Yoshikawa H."/>
            <person name="Taylor T.D."/>
            <person name="Sugiyama J."/>
        </authorList>
    </citation>
    <scope>NUCLEOTIDE SEQUENCE [LARGE SCALE GENOMIC DNA]</scope>
    <source>
        <strain evidence="3">CBS 9802 / IAM 14324 / JCM 22182 / KY 12970</strain>
    </source>
</reference>
<evidence type="ECO:0000256" key="1">
    <source>
        <dbReference type="SAM" id="MobiDB-lite"/>
    </source>
</evidence>
<proteinExistence type="predicted"/>
<feature type="compositionally biased region" description="Polar residues" evidence="1">
    <location>
        <begin position="20"/>
        <end position="31"/>
    </location>
</feature>
<dbReference type="EMBL" id="BABT02000168">
    <property type="protein sequence ID" value="GAA99004.1"/>
    <property type="molecule type" value="Genomic_DNA"/>
</dbReference>
<dbReference type="Proteomes" id="UP000009131">
    <property type="component" value="Unassembled WGS sequence"/>
</dbReference>
<dbReference type="InParanoid" id="G7E844"/>
<dbReference type="HOGENOM" id="CLU_2292355_0_0_1"/>
<comment type="caution">
    <text evidence="2">The sequence shown here is derived from an EMBL/GenBank/DDBJ whole genome shotgun (WGS) entry which is preliminary data.</text>
</comment>
<accession>G7E844</accession>
<feature type="region of interest" description="Disordered" evidence="1">
    <location>
        <begin position="1"/>
        <end position="69"/>
    </location>
</feature>